<dbReference type="InterPro" id="IPR029065">
    <property type="entry name" value="Enolase_C-like"/>
</dbReference>
<dbReference type="SFLD" id="SFLDG00179">
    <property type="entry name" value="mandelate_racemase"/>
    <property type="match status" value="1"/>
</dbReference>
<dbReference type="PANTHER" id="PTHR48080">
    <property type="entry name" value="D-GALACTONATE DEHYDRATASE-RELATED"/>
    <property type="match status" value="1"/>
</dbReference>
<dbReference type="CDD" id="cd03316">
    <property type="entry name" value="MR_like"/>
    <property type="match status" value="1"/>
</dbReference>
<dbReference type="Gene3D" id="3.20.20.120">
    <property type="entry name" value="Enolase-like C-terminal domain"/>
    <property type="match status" value="1"/>
</dbReference>
<dbReference type="Pfam" id="PF13378">
    <property type="entry name" value="MR_MLE_C"/>
    <property type="match status" value="1"/>
</dbReference>
<dbReference type="Pfam" id="PF02746">
    <property type="entry name" value="MR_MLE_N"/>
    <property type="match status" value="1"/>
</dbReference>
<sequence>MSIEIARIETWLFRAEVAEAVKTSFGSIPRRSVLLLRVEDTEGAYGWGEIWCNFPPFSADNKLRLMETVVAPAAFAAEYDDAAHAWHTLTEKTRRWTIQSGEYGPIAACIAGLDLALWDLQARRAALPLGRLLGAPANRNRVPAYASGLNPDSAVGTVQRARENGFSAFKVKIGFGLDKDIEVLKGLQRELRRGERLMVDVNQGWDMTQARRALPRLAEFNLGWVEEPIPANSSADEWAELAMISRTPIAGGENVSGFAAFSSLINQASHRVVQPDLLKWGGVTGCLAVGRHAVARGLTYCPHWLGSGIGLLASAHLLAAAGGDGLLEHDVMENPLREALATPFPRVENGTFALPDTPGLGVLPNLNEASGWLVNHQEFRG</sequence>
<dbReference type="SMART" id="SM00922">
    <property type="entry name" value="MR_MLE"/>
    <property type="match status" value="1"/>
</dbReference>
<dbReference type="PANTHER" id="PTHR48080:SF2">
    <property type="entry name" value="D-GALACTONATE DEHYDRATASE"/>
    <property type="match status" value="1"/>
</dbReference>
<reference evidence="3 4" key="1">
    <citation type="submission" date="2021-07" db="EMBL/GenBank/DDBJ databases">
        <title>Paraburkholderia edwinii protects Aspergillus sp. from phenazines by acting as a toxin sponge.</title>
        <authorList>
            <person name="Dahlstrom K.M."/>
            <person name="Newman D.K."/>
        </authorList>
    </citation>
    <scope>NUCLEOTIDE SEQUENCE [LARGE SCALE GENOMIC DNA]</scope>
    <source>
        <strain evidence="3 4">Pe01</strain>
    </source>
</reference>
<dbReference type="PROSITE" id="PS00909">
    <property type="entry name" value="MR_MLE_2"/>
    <property type="match status" value="1"/>
</dbReference>
<dbReference type="EMBL" id="CP080096">
    <property type="protein sequence ID" value="QYD71964.1"/>
    <property type="molecule type" value="Genomic_DNA"/>
</dbReference>
<dbReference type="InterPro" id="IPR013342">
    <property type="entry name" value="Mandelate_racemase_C"/>
</dbReference>
<organism evidence="3 4">
    <name type="scientific">Paraburkholderia edwinii</name>
    <dbReference type="NCBI Taxonomy" id="2861782"/>
    <lineage>
        <taxon>Bacteria</taxon>
        <taxon>Pseudomonadati</taxon>
        <taxon>Pseudomonadota</taxon>
        <taxon>Betaproteobacteria</taxon>
        <taxon>Burkholderiales</taxon>
        <taxon>Burkholderiaceae</taxon>
        <taxon>Paraburkholderia</taxon>
    </lineage>
</organism>
<dbReference type="SUPFAM" id="SSF54826">
    <property type="entry name" value="Enolase N-terminal domain-like"/>
    <property type="match status" value="1"/>
</dbReference>
<feature type="domain" description="Mandelate racemase/muconate lactonizing enzyme C-terminal" evidence="2">
    <location>
        <begin position="151"/>
        <end position="248"/>
    </location>
</feature>
<dbReference type="RefSeq" id="WP_219801393.1">
    <property type="nucleotide sequence ID" value="NZ_CP080096.1"/>
</dbReference>
<protein>
    <submittedName>
        <fullName evidence="3">Mandelate racemase/muconate lactonizing enzyme family protein</fullName>
    </submittedName>
</protein>
<evidence type="ECO:0000313" key="3">
    <source>
        <dbReference type="EMBL" id="QYD71964.1"/>
    </source>
</evidence>
<dbReference type="Proteomes" id="UP000826462">
    <property type="component" value="Chromosome 2"/>
</dbReference>
<dbReference type="SFLD" id="SFLDS00001">
    <property type="entry name" value="Enolase"/>
    <property type="match status" value="1"/>
</dbReference>
<dbReference type="InterPro" id="IPR018110">
    <property type="entry name" value="Mandel_Rmase/mucon_lact_enz_CS"/>
</dbReference>
<keyword evidence="4" id="KW-1185">Reference proteome</keyword>
<evidence type="ECO:0000259" key="2">
    <source>
        <dbReference type="SMART" id="SM00922"/>
    </source>
</evidence>
<gene>
    <name evidence="3" type="ORF">KZJ38_33960</name>
</gene>
<name>A0ABX8UYA2_9BURK</name>
<dbReference type="InterPro" id="IPR029017">
    <property type="entry name" value="Enolase-like_N"/>
</dbReference>
<keyword evidence="1" id="KW-0456">Lyase</keyword>
<accession>A0ABX8UYA2</accession>
<dbReference type="InterPro" id="IPR013341">
    <property type="entry name" value="Mandelate_racemase_N_dom"/>
</dbReference>
<evidence type="ECO:0000256" key="1">
    <source>
        <dbReference type="ARBA" id="ARBA00023239"/>
    </source>
</evidence>
<dbReference type="InterPro" id="IPR034593">
    <property type="entry name" value="DgoD-like"/>
</dbReference>
<dbReference type="InterPro" id="IPR036849">
    <property type="entry name" value="Enolase-like_C_sf"/>
</dbReference>
<proteinExistence type="predicted"/>
<dbReference type="Gene3D" id="3.30.390.10">
    <property type="entry name" value="Enolase-like, N-terminal domain"/>
    <property type="match status" value="1"/>
</dbReference>
<evidence type="ECO:0000313" key="4">
    <source>
        <dbReference type="Proteomes" id="UP000826462"/>
    </source>
</evidence>
<dbReference type="SUPFAM" id="SSF51604">
    <property type="entry name" value="Enolase C-terminal domain-like"/>
    <property type="match status" value="1"/>
</dbReference>